<comment type="similarity">
    <text evidence="1">Belongs to the LysR transcriptional regulatory family.</text>
</comment>
<dbReference type="Pfam" id="PF00126">
    <property type="entry name" value="HTH_1"/>
    <property type="match status" value="1"/>
</dbReference>
<dbReference type="InterPro" id="IPR000847">
    <property type="entry name" value="LysR_HTH_N"/>
</dbReference>
<evidence type="ECO:0000313" key="6">
    <source>
        <dbReference type="EMBL" id="SDG13797.1"/>
    </source>
</evidence>
<dbReference type="GO" id="GO:0006351">
    <property type="term" value="P:DNA-templated transcription"/>
    <property type="evidence" value="ECO:0007669"/>
    <property type="project" value="TreeGrafter"/>
</dbReference>
<dbReference type="PANTHER" id="PTHR30537:SF31">
    <property type="entry name" value="TRANSCRIPTIONAL REGULATOR, LYSR FAMILY"/>
    <property type="match status" value="1"/>
</dbReference>
<dbReference type="PANTHER" id="PTHR30537">
    <property type="entry name" value="HTH-TYPE TRANSCRIPTIONAL REGULATOR"/>
    <property type="match status" value="1"/>
</dbReference>
<dbReference type="InterPro" id="IPR036390">
    <property type="entry name" value="WH_DNA-bd_sf"/>
</dbReference>
<dbReference type="InterPro" id="IPR005119">
    <property type="entry name" value="LysR_subst-bd"/>
</dbReference>
<dbReference type="SUPFAM" id="SSF46785">
    <property type="entry name" value="Winged helix' DNA-binding domain"/>
    <property type="match status" value="1"/>
</dbReference>
<accession>A0A1G7RSJ9</accession>
<dbReference type="PROSITE" id="PS50931">
    <property type="entry name" value="HTH_LYSR"/>
    <property type="match status" value="1"/>
</dbReference>
<reference evidence="6 7" key="1">
    <citation type="submission" date="2016-10" db="EMBL/GenBank/DDBJ databases">
        <authorList>
            <person name="de Groot N.N."/>
        </authorList>
    </citation>
    <scope>NUCLEOTIDE SEQUENCE [LARGE SCALE GENOMIC DNA]</scope>
    <source>
        <strain evidence="6 7">LMG 25475</strain>
    </source>
</reference>
<keyword evidence="4" id="KW-0804">Transcription</keyword>
<dbReference type="Pfam" id="PF03466">
    <property type="entry name" value="LysR_substrate"/>
    <property type="match status" value="1"/>
</dbReference>
<dbReference type="Gene3D" id="3.40.190.290">
    <property type="match status" value="1"/>
</dbReference>
<proteinExistence type="inferred from homology"/>
<dbReference type="Gene3D" id="1.10.10.10">
    <property type="entry name" value="Winged helix-like DNA-binding domain superfamily/Winged helix DNA-binding domain"/>
    <property type="match status" value="1"/>
</dbReference>
<dbReference type="AlphaFoldDB" id="A0A1G7RSJ9"/>
<evidence type="ECO:0000256" key="3">
    <source>
        <dbReference type="ARBA" id="ARBA00023125"/>
    </source>
</evidence>
<organism evidence="6 7">
    <name type="scientific">Phytopseudomonas seleniipraecipitans</name>
    <dbReference type="NCBI Taxonomy" id="640205"/>
    <lineage>
        <taxon>Bacteria</taxon>
        <taxon>Pseudomonadati</taxon>
        <taxon>Pseudomonadota</taxon>
        <taxon>Gammaproteobacteria</taxon>
        <taxon>Pseudomonadales</taxon>
        <taxon>Pseudomonadaceae</taxon>
        <taxon>Phytopseudomonas</taxon>
    </lineage>
</organism>
<dbReference type="InterPro" id="IPR058163">
    <property type="entry name" value="LysR-type_TF_proteobact-type"/>
</dbReference>
<evidence type="ECO:0000256" key="4">
    <source>
        <dbReference type="ARBA" id="ARBA00023163"/>
    </source>
</evidence>
<evidence type="ECO:0000256" key="2">
    <source>
        <dbReference type="ARBA" id="ARBA00023015"/>
    </source>
</evidence>
<feature type="domain" description="HTH lysR-type" evidence="5">
    <location>
        <begin position="9"/>
        <end position="66"/>
    </location>
</feature>
<dbReference type="InterPro" id="IPR036388">
    <property type="entry name" value="WH-like_DNA-bd_sf"/>
</dbReference>
<sequence length="309" mass="34684">MKVSASEPRNLNDLFYFAKIIEAGGFTSASRMLGIPKSRLSRRIAELEKSLGARLLQRTTRKLQLTALGERYLRHCQAMVLEADLAEEAVASATSEPRGVLRVSSPIGLANRFLTPLVQAFLKAYPDVQLDLLLVNRRVDLINEGIDVALRVREPHDEEPNLITRRLREAHTEVVASPEFAKAAGVKHPSELADLHFLGATDYDRLSRIRLLGQSGEKFELALQPRLGVEDFEMRKQLALAGLGFTTLPKMHCEPELSTGQLVRLLPEWHCPPAWLQAAYPHRKGVLPVVRAWLHHLELGFQECGDRML</sequence>
<dbReference type="EMBL" id="FNBM01000007">
    <property type="protein sequence ID" value="SDG13797.1"/>
    <property type="molecule type" value="Genomic_DNA"/>
</dbReference>
<dbReference type="FunFam" id="1.10.10.10:FF:000001">
    <property type="entry name" value="LysR family transcriptional regulator"/>
    <property type="match status" value="1"/>
</dbReference>
<dbReference type="GO" id="GO:0003700">
    <property type="term" value="F:DNA-binding transcription factor activity"/>
    <property type="evidence" value="ECO:0007669"/>
    <property type="project" value="InterPro"/>
</dbReference>
<dbReference type="Proteomes" id="UP000243378">
    <property type="component" value="Unassembled WGS sequence"/>
</dbReference>
<name>A0A1G7RSJ9_9GAMM</name>
<evidence type="ECO:0000313" key="7">
    <source>
        <dbReference type="Proteomes" id="UP000243378"/>
    </source>
</evidence>
<gene>
    <name evidence="6" type="ORF">SAMN05216381_3265</name>
</gene>
<dbReference type="GO" id="GO:0043565">
    <property type="term" value="F:sequence-specific DNA binding"/>
    <property type="evidence" value="ECO:0007669"/>
    <property type="project" value="TreeGrafter"/>
</dbReference>
<keyword evidence="3" id="KW-0238">DNA-binding</keyword>
<dbReference type="SUPFAM" id="SSF53850">
    <property type="entry name" value="Periplasmic binding protein-like II"/>
    <property type="match status" value="1"/>
</dbReference>
<protein>
    <submittedName>
        <fullName evidence="6">Transcriptional regulator, LysR family</fullName>
    </submittedName>
</protein>
<keyword evidence="2" id="KW-0805">Transcription regulation</keyword>
<evidence type="ECO:0000259" key="5">
    <source>
        <dbReference type="PROSITE" id="PS50931"/>
    </source>
</evidence>
<dbReference type="STRING" id="640205.SAMN05216381_3265"/>
<evidence type="ECO:0000256" key="1">
    <source>
        <dbReference type="ARBA" id="ARBA00009437"/>
    </source>
</evidence>